<dbReference type="Proteomes" id="UP000654075">
    <property type="component" value="Unassembled WGS sequence"/>
</dbReference>
<keyword evidence="1" id="KW-0732">Signal</keyword>
<gene>
    <name evidence="2" type="ORF">PGLA1383_LOCUS21863</name>
</gene>
<feature type="signal peptide" evidence="1">
    <location>
        <begin position="1"/>
        <end position="23"/>
    </location>
</feature>
<feature type="non-terminal residue" evidence="2">
    <location>
        <position position="1"/>
    </location>
</feature>
<feature type="chain" id="PRO_5033065457" description="N-acylneuraminate cytidylyltransferase" evidence="1">
    <location>
        <begin position="24"/>
        <end position="108"/>
    </location>
</feature>
<evidence type="ECO:0000256" key="1">
    <source>
        <dbReference type="SAM" id="SignalP"/>
    </source>
</evidence>
<evidence type="ECO:0000313" key="2">
    <source>
        <dbReference type="EMBL" id="CAE8603658.1"/>
    </source>
</evidence>
<protein>
    <recommendedName>
        <fullName evidence="4">N-acylneuraminate cytidylyltransferase</fullName>
    </recommendedName>
</protein>
<name>A0A813F0P5_POLGL</name>
<reference evidence="2" key="1">
    <citation type="submission" date="2021-02" db="EMBL/GenBank/DDBJ databases">
        <authorList>
            <person name="Dougan E. K."/>
            <person name="Rhodes N."/>
            <person name="Thang M."/>
            <person name="Chan C."/>
        </authorList>
    </citation>
    <scope>NUCLEOTIDE SEQUENCE</scope>
</reference>
<dbReference type="InterPro" id="IPR029044">
    <property type="entry name" value="Nucleotide-diphossugar_trans"/>
</dbReference>
<keyword evidence="3" id="KW-1185">Reference proteome</keyword>
<proteinExistence type="predicted"/>
<dbReference type="Gene3D" id="3.90.550.10">
    <property type="entry name" value="Spore Coat Polysaccharide Biosynthesis Protein SpsA, Chain A"/>
    <property type="match status" value="1"/>
</dbReference>
<dbReference type="SUPFAM" id="SSF53448">
    <property type="entry name" value="Nucleotide-diphospho-sugar transferases"/>
    <property type="match status" value="1"/>
</dbReference>
<accession>A0A813F0P5</accession>
<sequence>PSTCPRLARVAVAAVVAVASVAGPPNRELSFCRRLGGRARPNAMASASAEPNPTEARRVVAIIPARGGSVSIPLKNIKELAGRPLIDWCVRAALDSGCFAEAGDWRSS</sequence>
<dbReference type="Pfam" id="PF02348">
    <property type="entry name" value="CTP_transf_3"/>
    <property type="match status" value="1"/>
</dbReference>
<dbReference type="InterPro" id="IPR050793">
    <property type="entry name" value="CMP-NeuNAc_synthase"/>
</dbReference>
<dbReference type="InterPro" id="IPR003329">
    <property type="entry name" value="Cytidylyl_trans"/>
</dbReference>
<comment type="caution">
    <text evidence="2">The sequence shown here is derived from an EMBL/GenBank/DDBJ whole genome shotgun (WGS) entry which is preliminary data.</text>
</comment>
<dbReference type="PANTHER" id="PTHR21485:SF3">
    <property type="entry name" value="N-ACYLNEURAMINATE CYTIDYLYLTRANSFERASE"/>
    <property type="match status" value="1"/>
</dbReference>
<organism evidence="2 3">
    <name type="scientific">Polarella glacialis</name>
    <name type="common">Dinoflagellate</name>
    <dbReference type="NCBI Taxonomy" id="89957"/>
    <lineage>
        <taxon>Eukaryota</taxon>
        <taxon>Sar</taxon>
        <taxon>Alveolata</taxon>
        <taxon>Dinophyceae</taxon>
        <taxon>Suessiales</taxon>
        <taxon>Suessiaceae</taxon>
        <taxon>Polarella</taxon>
    </lineage>
</organism>
<evidence type="ECO:0008006" key="4">
    <source>
        <dbReference type="Google" id="ProtNLM"/>
    </source>
</evidence>
<dbReference type="PANTHER" id="PTHR21485">
    <property type="entry name" value="HAD SUPERFAMILY MEMBERS CMAS AND KDSC"/>
    <property type="match status" value="1"/>
</dbReference>
<dbReference type="GO" id="GO:0008781">
    <property type="term" value="F:N-acylneuraminate cytidylyltransferase activity"/>
    <property type="evidence" value="ECO:0007669"/>
    <property type="project" value="TreeGrafter"/>
</dbReference>
<dbReference type="OrthoDB" id="10262032at2759"/>
<dbReference type="AlphaFoldDB" id="A0A813F0P5"/>
<evidence type="ECO:0000313" key="3">
    <source>
        <dbReference type="Proteomes" id="UP000654075"/>
    </source>
</evidence>
<dbReference type="EMBL" id="CAJNNV010015607">
    <property type="protein sequence ID" value="CAE8603658.1"/>
    <property type="molecule type" value="Genomic_DNA"/>
</dbReference>